<evidence type="ECO:0000313" key="3">
    <source>
        <dbReference type="EMBL" id="MDO1514967.1"/>
    </source>
</evidence>
<protein>
    <submittedName>
        <fullName evidence="3">Pirin family protein</fullName>
    </submittedName>
</protein>
<dbReference type="InterPro" id="IPR014710">
    <property type="entry name" value="RmlC-like_jellyroll"/>
</dbReference>
<reference evidence="3" key="1">
    <citation type="journal article" date="2014" name="Int. J. Syst. Evol. Microbiol.">
        <title>Complete genome of a new Firmicutes species belonging to the dominant human colonic microbiota ('Ruminococcus bicirculans') reveals two chromosomes and a selective capacity to utilize plant glucans.</title>
        <authorList>
            <consortium name="NISC Comparative Sequencing Program"/>
            <person name="Wegmann U."/>
            <person name="Louis P."/>
            <person name="Goesmann A."/>
            <person name="Henrissat B."/>
            <person name="Duncan S.H."/>
            <person name="Flint H.J."/>
        </authorList>
    </citation>
    <scope>NUCLEOTIDE SEQUENCE</scope>
    <source>
        <strain evidence="3">CECT 8869</strain>
    </source>
</reference>
<accession>A0ABT8RXY1</accession>
<evidence type="ECO:0000256" key="1">
    <source>
        <dbReference type="RuleBase" id="RU003457"/>
    </source>
</evidence>
<evidence type="ECO:0000259" key="2">
    <source>
        <dbReference type="Pfam" id="PF02678"/>
    </source>
</evidence>
<dbReference type="Proteomes" id="UP001168579">
    <property type="component" value="Unassembled WGS sequence"/>
</dbReference>
<organism evidence="3 4">
    <name type="scientific">Maribacter confluentis</name>
    <dbReference type="NCBI Taxonomy" id="1656093"/>
    <lineage>
        <taxon>Bacteria</taxon>
        <taxon>Pseudomonadati</taxon>
        <taxon>Bacteroidota</taxon>
        <taxon>Flavobacteriia</taxon>
        <taxon>Flavobacteriales</taxon>
        <taxon>Flavobacteriaceae</taxon>
        <taxon>Maribacter</taxon>
    </lineage>
</organism>
<reference evidence="3" key="2">
    <citation type="submission" date="2023-06" db="EMBL/GenBank/DDBJ databases">
        <authorList>
            <person name="Lucena T."/>
            <person name="Sun Q."/>
        </authorList>
    </citation>
    <scope>NUCLEOTIDE SEQUENCE</scope>
    <source>
        <strain evidence="3">CECT 8869</strain>
    </source>
</reference>
<dbReference type="Gene3D" id="2.60.120.10">
    <property type="entry name" value="Jelly Rolls"/>
    <property type="match status" value="1"/>
</dbReference>
<dbReference type="SUPFAM" id="SSF51182">
    <property type="entry name" value="RmlC-like cupins"/>
    <property type="match status" value="1"/>
</dbReference>
<sequence length="60" mass="6499">MGNDFIGKDGWRMYHGTSIPGFPAHPHRGFETITIANKGFCDHSDSLGAAGRFVKGTYNG</sequence>
<comment type="caution">
    <text evidence="3">The sequence shown here is derived from an EMBL/GenBank/DDBJ whole genome shotgun (WGS) entry which is preliminary data.</text>
</comment>
<dbReference type="InterPro" id="IPR011051">
    <property type="entry name" value="RmlC_Cupin_sf"/>
</dbReference>
<dbReference type="Pfam" id="PF02678">
    <property type="entry name" value="Pirin"/>
    <property type="match status" value="1"/>
</dbReference>
<proteinExistence type="inferred from homology"/>
<feature type="domain" description="Pirin N-terminal" evidence="2">
    <location>
        <begin position="16"/>
        <end position="57"/>
    </location>
</feature>
<comment type="similarity">
    <text evidence="1">Belongs to the pirin family.</text>
</comment>
<dbReference type="InterPro" id="IPR003829">
    <property type="entry name" value="Pirin_N_dom"/>
</dbReference>
<evidence type="ECO:0000313" key="4">
    <source>
        <dbReference type="Proteomes" id="UP001168579"/>
    </source>
</evidence>
<name>A0ABT8RXY1_9FLAO</name>
<gene>
    <name evidence="3" type="ORF">Q2T41_20380</name>
</gene>
<keyword evidence="4" id="KW-1185">Reference proteome</keyword>
<dbReference type="EMBL" id="JAUKUC010000012">
    <property type="protein sequence ID" value="MDO1514967.1"/>
    <property type="molecule type" value="Genomic_DNA"/>
</dbReference>